<comment type="similarity">
    <text evidence="5">Belongs to the TonB family.</text>
</comment>
<dbReference type="GO" id="GO:0030288">
    <property type="term" value="C:outer membrane-bounded periplasmic space"/>
    <property type="evidence" value="ECO:0007669"/>
    <property type="project" value="InterPro"/>
</dbReference>
<evidence type="ECO:0000256" key="2">
    <source>
        <dbReference type="ARBA" id="ARBA00022692"/>
    </source>
</evidence>
<dbReference type="RefSeq" id="WP_163104788.1">
    <property type="nucleotide sequence ID" value="NZ_JAAAWO010000001.1"/>
</dbReference>
<feature type="transmembrane region" description="Helical" evidence="5">
    <location>
        <begin position="6"/>
        <end position="25"/>
    </location>
</feature>
<keyword evidence="5" id="KW-1003">Cell membrane</keyword>
<evidence type="ECO:0000313" key="8">
    <source>
        <dbReference type="Proteomes" id="UP000471381"/>
    </source>
</evidence>
<evidence type="ECO:0000259" key="6">
    <source>
        <dbReference type="PROSITE" id="PS52015"/>
    </source>
</evidence>
<evidence type="ECO:0000256" key="1">
    <source>
        <dbReference type="ARBA" id="ARBA00004167"/>
    </source>
</evidence>
<evidence type="ECO:0000256" key="4">
    <source>
        <dbReference type="ARBA" id="ARBA00023136"/>
    </source>
</evidence>
<proteinExistence type="inferred from homology"/>
<feature type="transmembrane region" description="Helical" evidence="5">
    <location>
        <begin position="80"/>
        <end position="101"/>
    </location>
</feature>
<comment type="caution">
    <text evidence="7">The sequence shown here is derived from an EMBL/GenBank/DDBJ whole genome shotgun (WGS) entry which is preliminary data.</text>
</comment>
<feature type="transmembrane region" description="Helical" evidence="5">
    <location>
        <begin position="37"/>
        <end position="55"/>
    </location>
</feature>
<dbReference type="NCBIfam" id="TIGR01352">
    <property type="entry name" value="tonB_Cterm"/>
    <property type="match status" value="1"/>
</dbReference>
<keyword evidence="5" id="KW-0997">Cell inner membrane</keyword>
<dbReference type="PANTHER" id="PTHR34978">
    <property type="entry name" value="POSSIBLE SENSOR-TRANSDUCER PROTEIN BLAR"/>
    <property type="match status" value="1"/>
</dbReference>
<comment type="caution">
    <text evidence="5">Lacks conserved residue(s) required for the propagation of feature annotation.</text>
</comment>
<dbReference type="Proteomes" id="UP000471381">
    <property type="component" value="Unassembled WGS sequence"/>
</dbReference>
<evidence type="ECO:0000313" key="7">
    <source>
        <dbReference type="EMBL" id="NDW14236.1"/>
    </source>
</evidence>
<keyword evidence="2 5" id="KW-0812">Transmembrane</keyword>
<sequence length="395" mass="44043">MTEWLIAQQGALSIALILMLIAERFTAKMGAMFTYKLWATVPAVLLLNNLPIYSVSVTSDSFSNYVVNTTPTFTVQHIDVFLYLWALGASAIMVITLVHYLSLTASLHKINTNGDVAYYSSTANTPMLFGFVNPKIVLPLNFERMFCEAQQQMIVEHESVHKHHRDHLWNGFTFVLMTLFWFNPLVWIALKAFRTNQELACDHKVLSNKSDKETLIYAKALVQCAEQSPQTLSLYPTFGEKSTMKKRLLLMKDKLPQNRLAAFVAVALSVLLMANTAAANMPPPPKNHAEGNEHKAIDAKVNEASPIARVSPTYPEDAAKTNTEGYVVLQFDITETGTTDNITVVKSSPEGVFDKSASSALKQWQYKPRVQNGQALMQTGLLVQLDYKLSSDDAD</sequence>
<dbReference type="InterPro" id="IPR003538">
    <property type="entry name" value="TonB"/>
</dbReference>
<dbReference type="EMBL" id="JAAAWO010000001">
    <property type="protein sequence ID" value="NDW14236.1"/>
    <property type="molecule type" value="Genomic_DNA"/>
</dbReference>
<reference evidence="7 8" key="1">
    <citation type="submission" date="2020-01" db="EMBL/GenBank/DDBJ databases">
        <title>Genomes of bacteria type strains.</title>
        <authorList>
            <person name="Chen J."/>
            <person name="Zhu S."/>
            <person name="Yang J."/>
        </authorList>
    </citation>
    <scope>NUCLEOTIDE SEQUENCE [LARGE SCALE GENOMIC DNA]</scope>
    <source>
        <strain evidence="7 8">LMG 24078</strain>
    </source>
</reference>
<dbReference type="InterPro" id="IPR037682">
    <property type="entry name" value="TonB_C"/>
</dbReference>
<dbReference type="InterPro" id="IPR006260">
    <property type="entry name" value="TonB/TolA_C"/>
</dbReference>
<dbReference type="GO" id="GO:0055085">
    <property type="term" value="P:transmembrane transport"/>
    <property type="evidence" value="ECO:0007669"/>
    <property type="project" value="InterPro"/>
</dbReference>
<dbReference type="PRINTS" id="PR01374">
    <property type="entry name" value="TONBPROTEIN"/>
</dbReference>
<dbReference type="GO" id="GO:0015031">
    <property type="term" value="P:protein transport"/>
    <property type="evidence" value="ECO:0007669"/>
    <property type="project" value="UniProtKB-UniRule"/>
</dbReference>
<protein>
    <recommendedName>
        <fullName evidence="5">Protein TonB</fullName>
    </recommendedName>
</protein>
<dbReference type="Pfam" id="PF05569">
    <property type="entry name" value="Peptidase_M56"/>
    <property type="match status" value="1"/>
</dbReference>
<comment type="function">
    <text evidence="5">Interacts with outer membrane receptor proteins that carry out high-affinity binding and energy dependent uptake into the periplasmic space of specific substrates. It could act to transduce energy from the cytoplasmic membrane to specific energy-requiring processes in the outer membrane, resulting in the release into the periplasm of ligands bound by these outer membrane proteins.</text>
</comment>
<dbReference type="AlphaFoldDB" id="A0A6N9TE92"/>
<organism evidence="7 8">
    <name type="scientific">Alteromonas genovensis</name>
    <dbReference type="NCBI Taxonomy" id="471225"/>
    <lineage>
        <taxon>Bacteria</taxon>
        <taxon>Pseudomonadati</taxon>
        <taxon>Pseudomonadota</taxon>
        <taxon>Gammaproteobacteria</taxon>
        <taxon>Alteromonadales</taxon>
        <taxon>Alteromonadaceae</taxon>
        <taxon>Alteromonas/Salinimonas group</taxon>
        <taxon>Alteromonas</taxon>
    </lineage>
</organism>
<evidence type="ECO:0000256" key="5">
    <source>
        <dbReference type="RuleBase" id="RU362123"/>
    </source>
</evidence>
<dbReference type="GO" id="GO:0005886">
    <property type="term" value="C:plasma membrane"/>
    <property type="evidence" value="ECO:0007669"/>
    <property type="project" value="UniProtKB-SubCell"/>
</dbReference>
<dbReference type="CDD" id="cd07341">
    <property type="entry name" value="M56_BlaR1_MecR1_like"/>
    <property type="match status" value="1"/>
</dbReference>
<dbReference type="Pfam" id="PF03544">
    <property type="entry name" value="TonB_C"/>
    <property type="match status" value="1"/>
</dbReference>
<dbReference type="InterPro" id="IPR052173">
    <property type="entry name" value="Beta-lactam_resp_regulator"/>
</dbReference>
<dbReference type="GO" id="GO:0015891">
    <property type="term" value="P:siderophore transport"/>
    <property type="evidence" value="ECO:0007669"/>
    <property type="project" value="InterPro"/>
</dbReference>
<keyword evidence="5" id="KW-0735">Signal-anchor</keyword>
<dbReference type="InterPro" id="IPR008756">
    <property type="entry name" value="Peptidase_M56"/>
</dbReference>
<keyword evidence="5" id="KW-0653">Protein transport</keyword>
<keyword evidence="8" id="KW-1185">Reference proteome</keyword>
<feature type="transmembrane region" description="Helical" evidence="5">
    <location>
        <begin position="260"/>
        <end position="278"/>
    </location>
</feature>
<name>A0A6N9TE92_9ALTE</name>
<dbReference type="Gene3D" id="3.30.2420.10">
    <property type="entry name" value="TonB"/>
    <property type="match status" value="1"/>
</dbReference>
<keyword evidence="5" id="KW-0813">Transport</keyword>
<dbReference type="PROSITE" id="PS52015">
    <property type="entry name" value="TONB_CTD"/>
    <property type="match status" value="1"/>
</dbReference>
<dbReference type="GO" id="GO:0031992">
    <property type="term" value="F:energy transducer activity"/>
    <property type="evidence" value="ECO:0007669"/>
    <property type="project" value="InterPro"/>
</dbReference>
<evidence type="ECO:0000256" key="3">
    <source>
        <dbReference type="ARBA" id="ARBA00022989"/>
    </source>
</evidence>
<dbReference type="SUPFAM" id="SSF74653">
    <property type="entry name" value="TolA/TonB C-terminal domain"/>
    <property type="match status" value="1"/>
</dbReference>
<keyword evidence="4 5" id="KW-0472">Membrane</keyword>
<comment type="subcellular location">
    <subcellularLocation>
        <location evidence="5">Cell inner membrane</location>
        <topology evidence="5">Single-pass membrane protein</topology>
        <orientation evidence="5">Periplasmic side</orientation>
    </subcellularLocation>
    <subcellularLocation>
        <location evidence="1">Membrane</location>
        <topology evidence="1">Single-pass membrane protein</topology>
    </subcellularLocation>
</comment>
<accession>A0A6N9TE92</accession>
<gene>
    <name evidence="7" type="ORF">GTQ48_01640</name>
</gene>
<dbReference type="PANTHER" id="PTHR34978:SF3">
    <property type="entry name" value="SLR0241 PROTEIN"/>
    <property type="match status" value="1"/>
</dbReference>
<feature type="transmembrane region" description="Helical" evidence="5">
    <location>
        <begin position="168"/>
        <end position="190"/>
    </location>
</feature>
<keyword evidence="3 5" id="KW-1133">Transmembrane helix</keyword>
<feature type="domain" description="TonB C-terminal" evidence="6">
    <location>
        <begin position="299"/>
        <end position="395"/>
    </location>
</feature>